<dbReference type="InterPro" id="IPR002347">
    <property type="entry name" value="SDR_fam"/>
</dbReference>
<dbReference type="RefSeq" id="WP_197921757.1">
    <property type="nucleotide sequence ID" value="NZ_CAWPTA010000008.1"/>
</dbReference>
<proteinExistence type="predicted"/>
<protein>
    <submittedName>
        <fullName evidence="2">SDR family NAD(P)-dependent oxidoreductase</fullName>
    </submittedName>
</protein>
<dbReference type="Pfam" id="PF00106">
    <property type="entry name" value="adh_short"/>
    <property type="match status" value="1"/>
</dbReference>
<gene>
    <name evidence="2" type="ORF">I5L03_10665</name>
</gene>
<dbReference type="EMBL" id="JAEANY010000003">
    <property type="protein sequence ID" value="MBH5323045.1"/>
    <property type="molecule type" value="Genomic_DNA"/>
</dbReference>
<evidence type="ECO:0000313" key="3">
    <source>
        <dbReference type="Proteomes" id="UP000602442"/>
    </source>
</evidence>
<dbReference type="PANTHER" id="PTHR43157:SF31">
    <property type="entry name" value="PHOSPHATIDYLINOSITOL-GLYCAN BIOSYNTHESIS CLASS F PROTEIN"/>
    <property type="match status" value="1"/>
</dbReference>
<dbReference type="Proteomes" id="UP000602442">
    <property type="component" value="Unassembled WGS sequence"/>
</dbReference>
<dbReference type="NCBIfam" id="NF004846">
    <property type="entry name" value="PRK06197.1"/>
    <property type="match status" value="1"/>
</dbReference>
<reference evidence="2 3" key="1">
    <citation type="submission" date="2020-11" db="EMBL/GenBank/DDBJ databases">
        <title>Erythrobacter sediminis sp. nov., a marine bacterium from a tidal flat of Garorim Bay.</title>
        <authorList>
            <person name="Kim D."/>
            <person name="Yoo Y."/>
            <person name="Kim J.-J."/>
        </authorList>
    </citation>
    <scope>NUCLEOTIDE SEQUENCE [LARGE SCALE GENOMIC DNA]</scope>
    <source>
        <strain evidence="2 3">JGD-13</strain>
    </source>
</reference>
<keyword evidence="1" id="KW-0560">Oxidoreductase</keyword>
<comment type="caution">
    <text evidence="2">The sequence shown here is derived from an EMBL/GenBank/DDBJ whole genome shotgun (WGS) entry which is preliminary data.</text>
</comment>
<dbReference type="SUPFAM" id="SSF51735">
    <property type="entry name" value="NAD(P)-binding Rossmann-fold domains"/>
    <property type="match status" value="1"/>
</dbReference>
<name>A0ABS0N5J3_9SPHN</name>
<dbReference type="CDD" id="cd05327">
    <property type="entry name" value="retinol-DH_like_SDR_c_like"/>
    <property type="match status" value="1"/>
</dbReference>
<sequence>MADFTFTDIPKQSPKTAIVTGANTGIGFEIARHLARVGAKVLLACRNEEKAQDAIDRIGAEYPMAKLDFLPLDLNDLDSIHAAAEQAKAEKRIDILVNNAGIMVPPLDHGIGGVESQFAVNHLGHFALTALLFEKLEEKGGRVVVQSSIAHKKGQIDIYNLDAYRGYEPWRFYQQSKLANLMFALELDRRLRAANSRVAAIACHPGVAASDLARHMKYGSAMQPVMKTVLNTSEQGALPALQAATDPAAESGDYYGPRGLMEARGNSSGRAFIAYQAREEQVAKRLWDKSEELTGVTFSV</sequence>
<dbReference type="PRINTS" id="PR00081">
    <property type="entry name" value="GDHRDH"/>
</dbReference>
<keyword evidence="3" id="KW-1185">Reference proteome</keyword>
<evidence type="ECO:0000313" key="2">
    <source>
        <dbReference type="EMBL" id="MBH5323045.1"/>
    </source>
</evidence>
<dbReference type="Gene3D" id="3.40.50.720">
    <property type="entry name" value="NAD(P)-binding Rossmann-like Domain"/>
    <property type="match status" value="1"/>
</dbReference>
<organism evidence="2 3">
    <name type="scientific">Aurantiacibacter sediminis</name>
    <dbReference type="NCBI Taxonomy" id="2793064"/>
    <lineage>
        <taxon>Bacteria</taxon>
        <taxon>Pseudomonadati</taxon>
        <taxon>Pseudomonadota</taxon>
        <taxon>Alphaproteobacteria</taxon>
        <taxon>Sphingomonadales</taxon>
        <taxon>Erythrobacteraceae</taxon>
        <taxon>Aurantiacibacter</taxon>
    </lineage>
</organism>
<evidence type="ECO:0000256" key="1">
    <source>
        <dbReference type="ARBA" id="ARBA00023002"/>
    </source>
</evidence>
<dbReference type="PANTHER" id="PTHR43157">
    <property type="entry name" value="PHOSPHATIDYLINOSITOL-GLYCAN BIOSYNTHESIS CLASS F PROTEIN-RELATED"/>
    <property type="match status" value="1"/>
</dbReference>
<accession>A0ABS0N5J3</accession>
<dbReference type="InterPro" id="IPR036291">
    <property type="entry name" value="NAD(P)-bd_dom_sf"/>
</dbReference>